<dbReference type="InterPro" id="IPR007497">
    <property type="entry name" value="SIMPL/DUF541"/>
</dbReference>
<organism evidence="2 3">
    <name type="scientific">Flavobacterium arundinis</name>
    <dbReference type="NCBI Taxonomy" id="3139143"/>
    <lineage>
        <taxon>Bacteria</taxon>
        <taxon>Pseudomonadati</taxon>
        <taxon>Bacteroidota</taxon>
        <taxon>Flavobacteriia</taxon>
        <taxon>Flavobacteriales</taxon>
        <taxon>Flavobacteriaceae</taxon>
        <taxon>Flavobacterium</taxon>
    </lineage>
</organism>
<comment type="caution">
    <text evidence="2">The sequence shown here is derived from an EMBL/GenBank/DDBJ whole genome shotgun (WGS) entry which is preliminary data.</text>
</comment>
<dbReference type="PANTHER" id="PTHR34387">
    <property type="entry name" value="SLR1258 PROTEIN"/>
    <property type="match status" value="1"/>
</dbReference>
<dbReference type="RefSeq" id="WP_341697738.1">
    <property type="nucleotide sequence ID" value="NZ_JBBYHR010000008.1"/>
</dbReference>
<accession>A0ABU9HZV5</accession>
<keyword evidence="1" id="KW-0732">Signal</keyword>
<evidence type="ECO:0000256" key="1">
    <source>
        <dbReference type="SAM" id="SignalP"/>
    </source>
</evidence>
<dbReference type="PANTHER" id="PTHR34387:SF2">
    <property type="entry name" value="SLR1258 PROTEIN"/>
    <property type="match status" value="1"/>
</dbReference>
<dbReference type="EMBL" id="JBBYHR010000008">
    <property type="protein sequence ID" value="MEL1245425.1"/>
    <property type="molecule type" value="Genomic_DNA"/>
</dbReference>
<keyword evidence="3" id="KW-1185">Reference proteome</keyword>
<protein>
    <submittedName>
        <fullName evidence="2">SIMPL domain-containing protein</fullName>
    </submittedName>
</protein>
<dbReference type="Pfam" id="PF04402">
    <property type="entry name" value="SIMPL"/>
    <property type="match status" value="1"/>
</dbReference>
<gene>
    <name evidence="2" type="ORF">AAEO56_14220</name>
</gene>
<sequence length="297" mass="33767">MKKILLSILVLGYINASAQISGNQMYNDNNNNNYFGGGGQNHAPQNSISASGDQFTISTRVLMNVRPDVLVVTLGVNQEAKTVKGCNDGIKKRIDGFLKAIKTLGVKEADVYTDFISQTKIYDYEVGETRAVQKETGFEVKKNIIIRLTNVKAFNELTDVASEFAIYDIVKAEYINENVDVLYAKLFDEAVKSIDYKKQKYVKAFKATLSDDFNIIQDSYYSVQPRTQYQKYSAFESSDLTYVSNDQQYVRKEARKAKTFYYQGIDTSSFDKVINPSDPEVCLQYVVEMKIVYHIKR</sequence>
<dbReference type="InterPro" id="IPR052022">
    <property type="entry name" value="26kDa_periplasmic_antigen"/>
</dbReference>
<proteinExistence type="predicted"/>
<dbReference type="Proteomes" id="UP001464555">
    <property type="component" value="Unassembled WGS sequence"/>
</dbReference>
<name>A0ABU9HZV5_9FLAO</name>
<dbReference type="Gene3D" id="3.30.110.170">
    <property type="entry name" value="Protein of unknown function (DUF541), domain 1"/>
    <property type="match status" value="1"/>
</dbReference>
<dbReference type="Gene3D" id="3.30.70.2970">
    <property type="entry name" value="Protein of unknown function (DUF541), domain 2"/>
    <property type="match status" value="1"/>
</dbReference>
<evidence type="ECO:0000313" key="3">
    <source>
        <dbReference type="Proteomes" id="UP001464555"/>
    </source>
</evidence>
<reference evidence="2 3" key="1">
    <citation type="submission" date="2024-04" db="EMBL/GenBank/DDBJ databases">
        <title>Flavobacterium sp. DGU11 16S ribosomal RNA gene Genome sequencing and assembly.</title>
        <authorList>
            <person name="Park S."/>
        </authorList>
    </citation>
    <scope>NUCLEOTIDE SEQUENCE [LARGE SCALE GENOMIC DNA]</scope>
    <source>
        <strain evidence="2 3">DGU11</strain>
    </source>
</reference>
<feature type="signal peptide" evidence="1">
    <location>
        <begin position="1"/>
        <end position="18"/>
    </location>
</feature>
<feature type="chain" id="PRO_5045177212" evidence="1">
    <location>
        <begin position="19"/>
        <end position="297"/>
    </location>
</feature>
<evidence type="ECO:0000313" key="2">
    <source>
        <dbReference type="EMBL" id="MEL1245425.1"/>
    </source>
</evidence>